<dbReference type="RefSeq" id="WP_044533291.1">
    <property type="nucleotide sequence ID" value="NZ_CDQQ01000306.1"/>
</dbReference>
<dbReference type="EMBL" id="QRWT01000012">
    <property type="protein sequence ID" value="RGT51302.1"/>
    <property type="molecule type" value="Genomic_DNA"/>
</dbReference>
<protein>
    <submittedName>
        <fullName evidence="1">Uncharacterized protein</fullName>
    </submittedName>
</protein>
<sequence length="91" mass="10649">MRNRKEALAELKKTCSLAVNIFTNTVSPHSVYLDREQKGGTVVLEMKALVLTNRIVDYLHVRVVEKTMELMKYNLNLYVELEEKYPFSAWK</sequence>
<dbReference type="AlphaFoldDB" id="A0AAQ0RRT8"/>
<reference evidence="1 2" key="1">
    <citation type="submission" date="2018-08" db="EMBL/GenBank/DDBJ databases">
        <title>A genome reference for cultivated species of the human gut microbiota.</title>
        <authorList>
            <person name="Zou Y."/>
            <person name="Xue W."/>
            <person name="Luo G."/>
        </authorList>
    </citation>
    <scope>NUCLEOTIDE SEQUENCE [LARGE SCALE GENOMIC DNA]</scope>
    <source>
        <strain evidence="1 2">AF19-10AC</strain>
    </source>
</reference>
<proteinExistence type="predicted"/>
<comment type="caution">
    <text evidence="1">The sequence shown here is derived from an EMBL/GenBank/DDBJ whole genome shotgun (WGS) entry which is preliminary data.</text>
</comment>
<evidence type="ECO:0000313" key="1">
    <source>
        <dbReference type="EMBL" id="RGT51302.1"/>
    </source>
</evidence>
<accession>A0AAQ0RRT8</accession>
<organism evidence="1 2">
    <name type="scientific">Bacteroides intestinalis</name>
    <dbReference type="NCBI Taxonomy" id="329854"/>
    <lineage>
        <taxon>Bacteria</taxon>
        <taxon>Pseudomonadati</taxon>
        <taxon>Bacteroidota</taxon>
        <taxon>Bacteroidia</taxon>
        <taxon>Bacteroidales</taxon>
        <taxon>Bacteroidaceae</taxon>
        <taxon>Bacteroides</taxon>
    </lineage>
</organism>
<evidence type="ECO:0000313" key="2">
    <source>
        <dbReference type="Proteomes" id="UP000284772"/>
    </source>
</evidence>
<dbReference type="Proteomes" id="UP000284772">
    <property type="component" value="Unassembled WGS sequence"/>
</dbReference>
<gene>
    <name evidence="1" type="ORF">DWX27_12715</name>
</gene>
<name>A0AAQ0RRT8_9BACE</name>